<feature type="domain" description="Ubiquitin-like" evidence="1">
    <location>
        <begin position="10"/>
        <end position="58"/>
    </location>
</feature>
<dbReference type="InterPro" id="IPR000626">
    <property type="entry name" value="Ubiquitin-like_dom"/>
</dbReference>
<comment type="caution">
    <text evidence="2">The sequence shown here is derived from an EMBL/GenBank/DDBJ whole genome shotgun (WGS) entry which is preliminary data.</text>
</comment>
<reference evidence="2 3" key="1">
    <citation type="journal article" date="2021" name="Sci. Rep.">
        <title>The genome of the diatom Chaetoceros tenuissimus carries an ancient integrated fragment of an extant virus.</title>
        <authorList>
            <person name="Hongo Y."/>
            <person name="Kimura K."/>
            <person name="Takaki Y."/>
            <person name="Yoshida Y."/>
            <person name="Baba S."/>
            <person name="Kobayashi G."/>
            <person name="Nagasaki K."/>
            <person name="Hano T."/>
            <person name="Tomaru Y."/>
        </authorList>
    </citation>
    <scope>NUCLEOTIDE SEQUENCE [LARGE SCALE GENOMIC DNA]</scope>
    <source>
        <strain evidence="2 3">NIES-3715</strain>
    </source>
</reference>
<evidence type="ECO:0000313" key="2">
    <source>
        <dbReference type="EMBL" id="GFH53359.1"/>
    </source>
</evidence>
<accession>A0AAD3H818</accession>
<organism evidence="2 3">
    <name type="scientific">Chaetoceros tenuissimus</name>
    <dbReference type="NCBI Taxonomy" id="426638"/>
    <lineage>
        <taxon>Eukaryota</taxon>
        <taxon>Sar</taxon>
        <taxon>Stramenopiles</taxon>
        <taxon>Ochrophyta</taxon>
        <taxon>Bacillariophyta</taxon>
        <taxon>Coscinodiscophyceae</taxon>
        <taxon>Chaetocerotophycidae</taxon>
        <taxon>Chaetocerotales</taxon>
        <taxon>Chaetocerotaceae</taxon>
        <taxon>Chaetoceros</taxon>
    </lineage>
</organism>
<evidence type="ECO:0000259" key="1">
    <source>
        <dbReference type="PROSITE" id="PS50053"/>
    </source>
</evidence>
<name>A0AAD3H818_9STRA</name>
<sequence length="197" mass="21807">MSTTQEEEEATLNIRGLGHSLSIHISPLANVVNLFQQIQSQTGLPPAYQRVIIRGKTLSLETSPKTSTLQSIIPSIQPQTNSKAILMHTKTFKLDQKAYEQITSLNHDLDNIESRLNVGTSPSKGDATSMASISERIIDKSVLDHLVTDIMCKLDMIDVGTSDTLRNMRRKVLQRAEAMDILWSDSNCNGGEGEEKE</sequence>
<dbReference type="AlphaFoldDB" id="A0AAD3H818"/>
<dbReference type="InterPro" id="IPR029071">
    <property type="entry name" value="Ubiquitin-like_domsf"/>
</dbReference>
<dbReference type="PROSITE" id="PS50053">
    <property type="entry name" value="UBIQUITIN_2"/>
    <property type="match status" value="1"/>
</dbReference>
<dbReference type="SUPFAM" id="SSF54236">
    <property type="entry name" value="Ubiquitin-like"/>
    <property type="match status" value="1"/>
</dbReference>
<keyword evidence="3" id="KW-1185">Reference proteome</keyword>
<dbReference type="Proteomes" id="UP001054902">
    <property type="component" value="Unassembled WGS sequence"/>
</dbReference>
<dbReference type="CDD" id="cd17039">
    <property type="entry name" value="Ubl_ubiquitin_like"/>
    <property type="match status" value="1"/>
</dbReference>
<protein>
    <recommendedName>
        <fullName evidence="1">Ubiquitin-like domain-containing protein</fullName>
    </recommendedName>
</protein>
<dbReference type="Gene3D" id="3.10.20.90">
    <property type="entry name" value="Phosphatidylinositol 3-kinase Catalytic Subunit, Chain A, domain 1"/>
    <property type="match status" value="1"/>
</dbReference>
<gene>
    <name evidence="2" type="ORF">CTEN210_09835</name>
</gene>
<proteinExistence type="predicted"/>
<evidence type="ECO:0000313" key="3">
    <source>
        <dbReference type="Proteomes" id="UP001054902"/>
    </source>
</evidence>
<dbReference type="EMBL" id="BLLK01000047">
    <property type="protein sequence ID" value="GFH53359.1"/>
    <property type="molecule type" value="Genomic_DNA"/>
</dbReference>